<feature type="compositionally biased region" description="Basic and acidic residues" evidence="12">
    <location>
        <begin position="928"/>
        <end position="941"/>
    </location>
</feature>
<feature type="compositionally biased region" description="Polar residues" evidence="12">
    <location>
        <begin position="397"/>
        <end position="408"/>
    </location>
</feature>
<keyword evidence="10" id="KW-0539">Nucleus</keyword>
<dbReference type="GO" id="GO:0008270">
    <property type="term" value="F:zinc ion binding"/>
    <property type="evidence" value="ECO:0007669"/>
    <property type="project" value="UniProtKB-KW"/>
</dbReference>
<feature type="region of interest" description="Disordered" evidence="12">
    <location>
        <begin position="1266"/>
        <end position="1300"/>
    </location>
</feature>
<feature type="compositionally biased region" description="Basic and acidic residues" evidence="12">
    <location>
        <begin position="950"/>
        <end position="962"/>
    </location>
</feature>
<feature type="compositionally biased region" description="Pro residues" evidence="12">
    <location>
        <begin position="1151"/>
        <end position="1169"/>
    </location>
</feature>
<feature type="compositionally biased region" description="Low complexity" evidence="12">
    <location>
        <begin position="509"/>
        <end position="521"/>
    </location>
</feature>
<keyword evidence="5" id="KW-0479">Metal-binding</keyword>
<evidence type="ECO:0000256" key="12">
    <source>
        <dbReference type="SAM" id="MobiDB-lite"/>
    </source>
</evidence>
<proteinExistence type="inferred from homology"/>
<name>A0AAW1D511_9HEMI</name>
<organism evidence="14 15">
    <name type="scientific">Rhynocoris fuscipes</name>
    <dbReference type="NCBI Taxonomy" id="488301"/>
    <lineage>
        <taxon>Eukaryota</taxon>
        <taxon>Metazoa</taxon>
        <taxon>Ecdysozoa</taxon>
        <taxon>Arthropoda</taxon>
        <taxon>Hexapoda</taxon>
        <taxon>Insecta</taxon>
        <taxon>Pterygota</taxon>
        <taxon>Neoptera</taxon>
        <taxon>Paraneoptera</taxon>
        <taxon>Hemiptera</taxon>
        <taxon>Heteroptera</taxon>
        <taxon>Panheteroptera</taxon>
        <taxon>Cimicomorpha</taxon>
        <taxon>Reduviidae</taxon>
        <taxon>Harpactorinae</taxon>
        <taxon>Harpactorini</taxon>
        <taxon>Rhynocoris</taxon>
    </lineage>
</organism>
<dbReference type="SUPFAM" id="SSF55729">
    <property type="entry name" value="Acyl-CoA N-acyltransferases (Nat)"/>
    <property type="match status" value="1"/>
</dbReference>
<dbReference type="PROSITE" id="PS51726">
    <property type="entry name" value="MYST_HAT"/>
    <property type="match status" value="1"/>
</dbReference>
<dbReference type="GO" id="GO:0010484">
    <property type="term" value="F:histone H3 acetyltransferase activity"/>
    <property type="evidence" value="ECO:0007669"/>
    <property type="project" value="TreeGrafter"/>
</dbReference>
<keyword evidence="6" id="KW-0863">Zinc-finger</keyword>
<keyword evidence="4" id="KW-0808">Transferase</keyword>
<feature type="compositionally biased region" description="Polar residues" evidence="12">
    <location>
        <begin position="1583"/>
        <end position="1593"/>
    </location>
</feature>
<feature type="compositionally biased region" description="Acidic residues" evidence="12">
    <location>
        <begin position="806"/>
        <end position="817"/>
    </location>
</feature>
<feature type="compositionally biased region" description="Basic and acidic residues" evidence="12">
    <location>
        <begin position="872"/>
        <end position="900"/>
    </location>
</feature>
<feature type="compositionally biased region" description="Basic and acidic residues" evidence="12">
    <location>
        <begin position="749"/>
        <end position="761"/>
    </location>
</feature>
<feature type="compositionally biased region" description="Basic and acidic residues" evidence="12">
    <location>
        <begin position="979"/>
        <end position="1000"/>
    </location>
</feature>
<feature type="region of interest" description="Disordered" evidence="12">
    <location>
        <begin position="557"/>
        <end position="596"/>
    </location>
</feature>
<dbReference type="GO" id="GO:0040029">
    <property type="term" value="P:epigenetic regulation of gene expression"/>
    <property type="evidence" value="ECO:0007669"/>
    <property type="project" value="UniProtKB-ARBA"/>
</dbReference>
<feature type="domain" description="MYST-type HAT" evidence="13">
    <location>
        <begin position="72"/>
        <end position="352"/>
    </location>
</feature>
<dbReference type="PANTHER" id="PTHR10615:SF217">
    <property type="entry name" value="HISTONE ACETYLTRANSFERASE"/>
    <property type="match status" value="1"/>
</dbReference>
<evidence type="ECO:0000256" key="4">
    <source>
        <dbReference type="ARBA" id="ARBA00022679"/>
    </source>
</evidence>
<dbReference type="Gene3D" id="1.10.10.10">
    <property type="entry name" value="Winged helix-like DNA-binding domain superfamily/Winged helix DNA-binding domain"/>
    <property type="match status" value="1"/>
</dbReference>
<evidence type="ECO:0000256" key="8">
    <source>
        <dbReference type="ARBA" id="ARBA00022853"/>
    </source>
</evidence>
<reference evidence="14 15" key="1">
    <citation type="submission" date="2022-12" db="EMBL/GenBank/DDBJ databases">
        <title>Chromosome-level genome assembly of true bugs.</title>
        <authorList>
            <person name="Ma L."/>
            <person name="Li H."/>
        </authorList>
    </citation>
    <scope>NUCLEOTIDE SEQUENCE [LARGE SCALE GENOMIC DNA]</scope>
    <source>
        <strain evidence="14">Lab_2022b</strain>
    </source>
</reference>
<feature type="compositionally biased region" description="Basic residues" evidence="12">
    <location>
        <begin position="425"/>
        <end position="436"/>
    </location>
</feature>
<keyword evidence="8" id="KW-0156">Chromatin regulator</keyword>
<keyword evidence="9" id="KW-0007">Acetylation</keyword>
<feature type="compositionally biased region" description="Basic and acidic residues" evidence="12">
    <location>
        <begin position="793"/>
        <end position="805"/>
    </location>
</feature>
<feature type="compositionally biased region" description="Polar residues" evidence="12">
    <location>
        <begin position="587"/>
        <end position="596"/>
    </location>
</feature>
<dbReference type="Proteomes" id="UP001461498">
    <property type="component" value="Unassembled WGS sequence"/>
</dbReference>
<feature type="compositionally biased region" description="Basic and acidic residues" evidence="12">
    <location>
        <begin position="769"/>
        <end position="783"/>
    </location>
</feature>
<feature type="compositionally biased region" description="Pro residues" evidence="12">
    <location>
        <begin position="1077"/>
        <end position="1091"/>
    </location>
</feature>
<evidence type="ECO:0000256" key="6">
    <source>
        <dbReference type="ARBA" id="ARBA00022771"/>
    </source>
</evidence>
<feature type="region of interest" description="Disordered" evidence="12">
    <location>
        <begin position="621"/>
        <end position="661"/>
    </location>
</feature>
<dbReference type="GO" id="GO:0006357">
    <property type="term" value="P:regulation of transcription by RNA polymerase II"/>
    <property type="evidence" value="ECO:0007669"/>
    <property type="project" value="TreeGrafter"/>
</dbReference>
<evidence type="ECO:0000256" key="10">
    <source>
        <dbReference type="ARBA" id="ARBA00023242"/>
    </source>
</evidence>
<dbReference type="Pfam" id="PF17772">
    <property type="entry name" value="zf-MYST"/>
    <property type="match status" value="1"/>
</dbReference>
<dbReference type="Pfam" id="PF01853">
    <property type="entry name" value="MOZ_SAS"/>
    <property type="match status" value="1"/>
</dbReference>
<dbReference type="InterPro" id="IPR016181">
    <property type="entry name" value="Acyl_CoA_acyltransferase"/>
</dbReference>
<dbReference type="EC" id="2.3.1.48" evidence="3"/>
<comment type="similarity">
    <text evidence="2">Belongs to the MYST (SAS/MOZ) family.</text>
</comment>
<feature type="region of interest" description="Disordered" evidence="12">
    <location>
        <begin position="1388"/>
        <end position="1424"/>
    </location>
</feature>
<feature type="compositionally biased region" description="Polar residues" evidence="12">
    <location>
        <begin position="621"/>
        <end position="630"/>
    </location>
</feature>
<feature type="active site" description="Proton donor/acceptor" evidence="11">
    <location>
        <position position="248"/>
    </location>
</feature>
<feature type="region of interest" description="Disordered" evidence="12">
    <location>
        <begin position="1555"/>
        <end position="1593"/>
    </location>
</feature>
<gene>
    <name evidence="14" type="ORF">O3M35_009199</name>
</gene>
<feature type="region of interest" description="Disordered" evidence="12">
    <location>
        <begin position="1648"/>
        <end position="1679"/>
    </location>
</feature>
<evidence type="ECO:0000259" key="13">
    <source>
        <dbReference type="PROSITE" id="PS51726"/>
    </source>
</evidence>
<dbReference type="InterPro" id="IPR040706">
    <property type="entry name" value="Zf-MYST"/>
</dbReference>
<feature type="compositionally biased region" description="Basic residues" evidence="12">
    <location>
        <begin position="709"/>
        <end position="728"/>
    </location>
</feature>
<feature type="region of interest" description="Disordered" evidence="12">
    <location>
        <begin position="363"/>
        <end position="538"/>
    </location>
</feature>
<dbReference type="GO" id="GO:0003682">
    <property type="term" value="F:chromatin binding"/>
    <property type="evidence" value="ECO:0007669"/>
    <property type="project" value="TreeGrafter"/>
</dbReference>
<dbReference type="InterPro" id="IPR002717">
    <property type="entry name" value="HAT_MYST-type"/>
</dbReference>
<accession>A0AAW1D511</accession>
<feature type="compositionally biased region" description="Low complexity" evidence="12">
    <location>
        <begin position="1555"/>
        <end position="1581"/>
    </location>
</feature>
<dbReference type="FunFam" id="3.30.60.60:FF:000001">
    <property type="entry name" value="Histone acetyltransferase"/>
    <property type="match status" value="1"/>
</dbReference>
<evidence type="ECO:0000256" key="9">
    <source>
        <dbReference type="ARBA" id="ARBA00022990"/>
    </source>
</evidence>
<evidence type="ECO:0000256" key="1">
    <source>
        <dbReference type="ARBA" id="ARBA00004123"/>
    </source>
</evidence>
<evidence type="ECO:0000256" key="7">
    <source>
        <dbReference type="ARBA" id="ARBA00022833"/>
    </source>
</evidence>
<feature type="compositionally biased region" description="Basic and acidic residues" evidence="12">
    <location>
        <begin position="1066"/>
        <end position="1076"/>
    </location>
</feature>
<feature type="compositionally biased region" description="Acidic residues" evidence="12">
    <location>
        <begin position="366"/>
        <end position="389"/>
    </location>
</feature>
<evidence type="ECO:0000313" key="14">
    <source>
        <dbReference type="EMBL" id="KAK9505049.1"/>
    </source>
</evidence>
<keyword evidence="7" id="KW-0862">Zinc</keyword>
<evidence type="ECO:0000256" key="11">
    <source>
        <dbReference type="PIRSR" id="PIRSR602717-51"/>
    </source>
</evidence>
<feature type="compositionally biased region" description="Pro residues" evidence="12">
    <location>
        <begin position="1654"/>
        <end position="1676"/>
    </location>
</feature>
<feature type="compositionally biased region" description="Basic and acidic residues" evidence="12">
    <location>
        <begin position="1410"/>
        <end position="1424"/>
    </location>
</feature>
<feature type="compositionally biased region" description="Basic and acidic residues" evidence="12">
    <location>
        <begin position="456"/>
        <end position="467"/>
    </location>
</feature>
<comment type="caution">
    <text evidence="14">The sequence shown here is derived from an EMBL/GenBank/DDBJ whole genome shotgun (WGS) entry which is preliminary data.</text>
</comment>
<protein>
    <recommendedName>
        <fullName evidence="3">histone acetyltransferase</fullName>
        <ecNumber evidence="3">2.3.1.48</ecNumber>
    </recommendedName>
</protein>
<comment type="subcellular location">
    <subcellularLocation>
        <location evidence="1">Nucleus</location>
    </subcellularLocation>
</comment>
<keyword evidence="15" id="KW-1185">Reference proteome</keyword>
<dbReference type="InterPro" id="IPR036388">
    <property type="entry name" value="WH-like_DNA-bd_sf"/>
</dbReference>
<dbReference type="GO" id="GO:0070776">
    <property type="term" value="C:MOZ/MORF histone acetyltransferase complex"/>
    <property type="evidence" value="ECO:0007669"/>
    <property type="project" value="TreeGrafter"/>
</dbReference>
<feature type="compositionally biased region" description="Basic residues" evidence="12">
    <location>
        <begin position="1285"/>
        <end position="1294"/>
    </location>
</feature>
<evidence type="ECO:0000313" key="15">
    <source>
        <dbReference type="Proteomes" id="UP001461498"/>
    </source>
</evidence>
<evidence type="ECO:0000256" key="3">
    <source>
        <dbReference type="ARBA" id="ARBA00013184"/>
    </source>
</evidence>
<dbReference type="Gene3D" id="3.30.60.60">
    <property type="entry name" value="N-acetyl transferase-like"/>
    <property type="match status" value="1"/>
</dbReference>
<feature type="compositionally biased region" description="Polar residues" evidence="12">
    <location>
        <begin position="1050"/>
        <end position="1064"/>
    </location>
</feature>
<feature type="compositionally biased region" description="Basic residues" evidence="12">
    <location>
        <begin position="833"/>
        <end position="861"/>
    </location>
</feature>
<dbReference type="GO" id="GO:0003712">
    <property type="term" value="F:transcription coregulator activity"/>
    <property type="evidence" value="ECO:0007669"/>
    <property type="project" value="TreeGrafter"/>
</dbReference>
<feature type="region of interest" description="Disordered" evidence="12">
    <location>
        <begin position="703"/>
        <end position="1245"/>
    </location>
</feature>
<dbReference type="PANTHER" id="PTHR10615">
    <property type="entry name" value="HISTONE ACETYLTRANSFERASE"/>
    <property type="match status" value="1"/>
</dbReference>
<sequence>MKEVSRPVSRSLMQHDIPATINNLLSSELPPGVTHKDVEMFKEAREKALAITKVNIEPEPEVTPSTSNINNQQPRTPAQIEFGKYLIHTWYSSPFPQEYARLGKLFLCEFCLKYTKSRIVLERHLDKCSWRHPPGTEIYRNNDLSVFEVDGNTSKYYCQNLCLLAKLFLDHKTLYYDVEPFLFYVLTKNDEKGFHLVGYFSKEKHCQQKYNVSCIMTMPQYQKQGYGRFLIDFSYLLSKEEGQPGTPEKPLSDLGRVSYHAYWKSIIFEYLDSHRDSEFSLEELSKSTGVHPQDIADMMQMMGMIQPWKRDKEEGGCGLAVIVDWPLVDSYLERAKTKPRIKIDPEALRWTPLISNYVNPFKIPTEEEGEESNAADADKVDEDDFDDDVDVKVRPKPSSSWDNNTSASRDPVKLPPSVKSEHGSSRRRFGKRRRRGGGVGRPPKPKTPPQLTAARKNKEQIKENAEEQKEDEEDIKKSFAEDVQETPASRKSTENLAPRKCIETTPVAPSKSTETPSSSKTIDNTPVTNIDLEKEGSGLTERGRRLLKKRMNNGETISKADISENSVVKQEEEVTPVIERKRRRTTEPVNNVNNSITPIIKPSRLKLPAASSTPAVALNSTVSSNDVSADTSKEEILIGGRRSTRIKNNTQNTDTPKTNTPKLNKKQLAAKEKWLKRKEREKNKKVVAEVKSDIKTEKLEVKSEEKVKVTRKKKKRWWSTSPRKKARKAVAATTENNTETPAVPVVVEKQQEESMVEEIKTEIGTPQPEKVDKTEEDSVKESKSPILMNGTNQDEHENENSKDDVDFNDGDDEVDDSIEMKKEATENDNSTPKAKKKKIRRKWGVKPRRGKWLKERNKQKKAAAAAAAALLDAEKKEVTPSPKEKKEVTPNQKEVEKDVENINAEGEQESDEKTVKVLDSVTTQPPESNDKNVDSVAKEEETPPAVTSPKSEEKKDDDKDKSSSSSNNNVSKLPANESQIKEAEKSEEVKEVCENTDKGSEVSAAVPVTEPVPETPSATESSPPVPLSSSNNEPVKEITSGTEEPKPLTPVSTKSPPRILTSSEEVPDKVVADPEPKTQPLPPPPPLPTPPSQVINEPQLNMAAPTLPPVSPIAADSNSLKMNPSPKLPSEEKADTCLSPKPVIENKQMSPPKPVPPEIIKPQPSPPKPVVVEKMQSTASPKHMLENKIHHQPSPPRQIVEKPPPPIQHQHQHQHQHHQPQPMPPLLLPPKSPCVERIHSQPPSPLPVMDRLQQPMPHRPIVEKLPSHHPLSPKPSPVMPDKSPIHHLHHHHHPIPQMDNRSLTPLTYSQKPMPDNRIMHPQMKPMMDSRPASVPAKSAIDTKNSQMPPKPIMESKSVQMAPKLTLDHKLVHDPKKLQLPVEVDLTQGEDSMSPAKPVEDNVVDPVPPPHVKERCSPHISHMDKSKVSAVQRMYDQRTSSPVHHIKKEKKSSSSAPIVILDDDHKRREDNVPTELKPPEVQMYAPDPSLNPVHSMHGYGCELDVNQLGLAASQQPTGDMVEQRALQYSDCAQQGLAALHHPHLAATSHMHVGYATAAAQQQRSSKQLSSSTSSSRSRSAPQHHLQSASPHYHQSNFSPAYVSMLGQRGMQAAAAQQRLPSCSNNFYLQTSQQGTSPSSLAKLQQLTNGLEGLPMTPPPPVDLTPPPSSHATPPPPNHYHKFYQANQRHQMTSTARPPPHNMLAQYNTFNGYPRQQSPTVTSYIANSAGFINQATQLPMQMMQGQYPQDPQQNTMYTTYGYLNGSLMQPLNSTMRR</sequence>
<dbReference type="InterPro" id="IPR050603">
    <property type="entry name" value="MYST_HAT"/>
</dbReference>
<feature type="compositionally biased region" description="Low complexity" evidence="12">
    <location>
        <begin position="1001"/>
        <end position="1033"/>
    </location>
</feature>
<dbReference type="Gene3D" id="3.40.630.30">
    <property type="match status" value="1"/>
</dbReference>
<feature type="compositionally biased region" description="Pro residues" evidence="12">
    <location>
        <begin position="1221"/>
        <end position="1232"/>
    </location>
</feature>
<dbReference type="FunFam" id="3.40.630.30:FF:000001">
    <property type="entry name" value="Histone acetyltransferase"/>
    <property type="match status" value="1"/>
</dbReference>
<evidence type="ECO:0000256" key="5">
    <source>
        <dbReference type="ARBA" id="ARBA00022723"/>
    </source>
</evidence>
<dbReference type="EMBL" id="JAPXFL010000006">
    <property type="protein sequence ID" value="KAK9505049.1"/>
    <property type="molecule type" value="Genomic_DNA"/>
</dbReference>
<feature type="compositionally biased region" description="Low complexity" evidence="12">
    <location>
        <begin position="729"/>
        <end position="744"/>
    </location>
</feature>
<evidence type="ECO:0000256" key="2">
    <source>
        <dbReference type="ARBA" id="ARBA00010107"/>
    </source>
</evidence>
<feature type="compositionally biased region" description="Low complexity" evidence="12">
    <location>
        <begin position="862"/>
        <end position="871"/>
    </location>
</feature>
<feature type="compositionally biased region" description="Low complexity" evidence="12">
    <location>
        <begin position="647"/>
        <end position="661"/>
    </location>
</feature>
<dbReference type="GO" id="GO:0005634">
    <property type="term" value="C:nucleus"/>
    <property type="evidence" value="ECO:0007669"/>
    <property type="project" value="UniProtKB-SubCell"/>
</dbReference>